<dbReference type="EMBL" id="JBHUON010000014">
    <property type="protein sequence ID" value="MFD2865554.1"/>
    <property type="molecule type" value="Genomic_DNA"/>
</dbReference>
<dbReference type="InterPro" id="IPR002938">
    <property type="entry name" value="FAD-bd"/>
</dbReference>
<keyword evidence="6" id="KW-1185">Reference proteome</keyword>
<proteinExistence type="predicted"/>
<evidence type="ECO:0000256" key="2">
    <source>
        <dbReference type="ARBA" id="ARBA00022630"/>
    </source>
</evidence>
<dbReference type="Gene3D" id="3.50.50.60">
    <property type="entry name" value="FAD/NAD(P)-binding domain"/>
    <property type="match status" value="1"/>
</dbReference>
<dbReference type="Pfam" id="PF01494">
    <property type="entry name" value="FAD_binding_3"/>
    <property type="match status" value="1"/>
</dbReference>
<name>A0ABW5XP49_9SPHI</name>
<comment type="cofactor">
    <cofactor evidence="1">
        <name>FAD</name>
        <dbReference type="ChEBI" id="CHEBI:57692"/>
    </cofactor>
</comment>
<dbReference type="SUPFAM" id="SSF51905">
    <property type="entry name" value="FAD/NAD(P)-binding domain"/>
    <property type="match status" value="1"/>
</dbReference>
<dbReference type="Proteomes" id="UP001597601">
    <property type="component" value="Unassembled WGS sequence"/>
</dbReference>
<evidence type="ECO:0000313" key="5">
    <source>
        <dbReference type="EMBL" id="MFD2865554.1"/>
    </source>
</evidence>
<evidence type="ECO:0000259" key="4">
    <source>
        <dbReference type="Pfam" id="PF01494"/>
    </source>
</evidence>
<comment type="caution">
    <text evidence="5">The sequence shown here is derived from an EMBL/GenBank/DDBJ whole genome shotgun (WGS) entry which is preliminary data.</text>
</comment>
<keyword evidence="2" id="KW-0285">Flavoprotein</keyword>
<dbReference type="PANTHER" id="PTHR43004">
    <property type="entry name" value="TRK SYSTEM POTASSIUM UPTAKE PROTEIN"/>
    <property type="match status" value="1"/>
</dbReference>
<dbReference type="InterPro" id="IPR036188">
    <property type="entry name" value="FAD/NAD-bd_sf"/>
</dbReference>
<dbReference type="InterPro" id="IPR050641">
    <property type="entry name" value="RIFMO-like"/>
</dbReference>
<evidence type="ECO:0000256" key="3">
    <source>
        <dbReference type="ARBA" id="ARBA00022827"/>
    </source>
</evidence>
<keyword evidence="3" id="KW-0274">FAD</keyword>
<reference evidence="6" key="1">
    <citation type="journal article" date="2019" name="Int. J. Syst. Evol. Microbiol.">
        <title>The Global Catalogue of Microorganisms (GCM) 10K type strain sequencing project: providing services to taxonomists for standard genome sequencing and annotation.</title>
        <authorList>
            <consortium name="The Broad Institute Genomics Platform"/>
            <consortium name="The Broad Institute Genome Sequencing Center for Infectious Disease"/>
            <person name="Wu L."/>
            <person name="Ma J."/>
        </authorList>
    </citation>
    <scope>NUCLEOTIDE SEQUENCE [LARGE SCALE GENOMIC DNA]</scope>
    <source>
        <strain evidence="6">KCTC 52232</strain>
    </source>
</reference>
<evidence type="ECO:0000313" key="6">
    <source>
        <dbReference type="Proteomes" id="UP001597601"/>
    </source>
</evidence>
<organism evidence="5 6">
    <name type="scientific">Mucilaginibacter antarcticus</name>
    <dbReference type="NCBI Taxonomy" id="1855725"/>
    <lineage>
        <taxon>Bacteria</taxon>
        <taxon>Pseudomonadati</taxon>
        <taxon>Bacteroidota</taxon>
        <taxon>Sphingobacteriia</taxon>
        <taxon>Sphingobacteriales</taxon>
        <taxon>Sphingobacteriaceae</taxon>
        <taxon>Mucilaginibacter</taxon>
    </lineage>
</organism>
<dbReference type="RefSeq" id="WP_377128071.1">
    <property type="nucleotide sequence ID" value="NZ_JBHUHN010000001.1"/>
</dbReference>
<sequence length="152" mass="17278">MMANKIKKCRILIAGAGPTGLMLSAQLTRFGIDHIIIDAKNGPTLESRALVVQARSMEIYEQLGLSDNVVSQGQKAFGAKLYRKGQAHAEVRLINSDENSTEFPYLMMYERSKNESLLYQYVKDHDREVEWNTKIIEIINYRKTVTIQVKIG</sequence>
<protein>
    <submittedName>
        <fullName evidence="5">FAD-dependent oxidoreductase</fullName>
    </submittedName>
</protein>
<evidence type="ECO:0000256" key="1">
    <source>
        <dbReference type="ARBA" id="ARBA00001974"/>
    </source>
</evidence>
<dbReference type="PANTHER" id="PTHR43004:SF19">
    <property type="entry name" value="BINDING MONOOXYGENASE, PUTATIVE (JCVI)-RELATED"/>
    <property type="match status" value="1"/>
</dbReference>
<feature type="domain" description="FAD-binding" evidence="4">
    <location>
        <begin position="9"/>
        <end position="148"/>
    </location>
</feature>
<gene>
    <name evidence="5" type="ORF">ACFSYC_12710</name>
</gene>
<accession>A0ABW5XP49</accession>